<proteinExistence type="predicted"/>
<dbReference type="VEuPathDB" id="VectorBase:SCAU010127"/>
<reference evidence="2" key="1">
    <citation type="submission" date="2020-05" db="UniProtKB">
        <authorList>
            <consortium name="EnsemblMetazoa"/>
        </authorList>
    </citation>
    <scope>IDENTIFICATION</scope>
    <source>
        <strain evidence="2">USDA</strain>
    </source>
</reference>
<feature type="signal peptide" evidence="1">
    <location>
        <begin position="1"/>
        <end position="25"/>
    </location>
</feature>
<organism evidence="2 3">
    <name type="scientific">Stomoxys calcitrans</name>
    <name type="common">Stable fly</name>
    <name type="synonym">Conops calcitrans</name>
    <dbReference type="NCBI Taxonomy" id="35570"/>
    <lineage>
        <taxon>Eukaryota</taxon>
        <taxon>Metazoa</taxon>
        <taxon>Ecdysozoa</taxon>
        <taxon>Arthropoda</taxon>
        <taxon>Hexapoda</taxon>
        <taxon>Insecta</taxon>
        <taxon>Pterygota</taxon>
        <taxon>Neoptera</taxon>
        <taxon>Endopterygota</taxon>
        <taxon>Diptera</taxon>
        <taxon>Brachycera</taxon>
        <taxon>Muscomorpha</taxon>
        <taxon>Muscoidea</taxon>
        <taxon>Muscidae</taxon>
        <taxon>Stomoxys</taxon>
    </lineage>
</organism>
<sequence>MILNFRHLQLFVIFMILLTAQDKFGGKPSFQRPYTIKMVSYVDEYSHDIFKSLKVGLTNQTFSGCFMLNKDIKTFDVRAVATVPKIGGTWTAFNTTLNGCGLLASGGKLPTNIIQLSLKTILASSHQLPDRCPIQKDTKYCFGSFTLDSVQFPRSFPPMNLNVVIDFIEKKLLMYKVYLGVEMSSCN</sequence>
<evidence type="ECO:0000313" key="2">
    <source>
        <dbReference type="EnsemblMetazoa" id="SCAU010127-PA"/>
    </source>
</evidence>
<dbReference type="EnsemblMetazoa" id="SCAU010127-RA">
    <property type="protein sequence ID" value="SCAU010127-PA"/>
    <property type="gene ID" value="SCAU010127"/>
</dbReference>
<dbReference type="Proteomes" id="UP000095300">
    <property type="component" value="Unassembled WGS sequence"/>
</dbReference>
<accession>A0A1I8PQ57</accession>
<feature type="chain" id="PRO_5009327026" description="MD-2-related lipid-recognition domain-containing protein" evidence="1">
    <location>
        <begin position="26"/>
        <end position="187"/>
    </location>
</feature>
<evidence type="ECO:0000313" key="3">
    <source>
        <dbReference type="Proteomes" id="UP000095300"/>
    </source>
</evidence>
<dbReference type="AlphaFoldDB" id="A0A1I8PQ57"/>
<gene>
    <name evidence="2" type="primary">106086592</name>
</gene>
<dbReference type="KEGG" id="scac:106086592"/>
<evidence type="ECO:0000256" key="1">
    <source>
        <dbReference type="SAM" id="SignalP"/>
    </source>
</evidence>
<evidence type="ECO:0008006" key="4">
    <source>
        <dbReference type="Google" id="ProtNLM"/>
    </source>
</evidence>
<name>A0A1I8PQ57_STOCA</name>
<keyword evidence="1" id="KW-0732">Signal</keyword>
<protein>
    <recommendedName>
        <fullName evidence="4">MD-2-related lipid-recognition domain-containing protein</fullName>
    </recommendedName>
</protein>
<keyword evidence="3" id="KW-1185">Reference proteome</keyword>